<feature type="non-terminal residue" evidence="1">
    <location>
        <position position="102"/>
    </location>
</feature>
<reference evidence="1 2" key="1">
    <citation type="submission" date="2021-06" db="EMBL/GenBank/DDBJ databases">
        <authorList>
            <person name="Kallberg Y."/>
            <person name="Tangrot J."/>
            <person name="Rosling A."/>
        </authorList>
    </citation>
    <scope>NUCLEOTIDE SEQUENCE [LARGE SCALE GENOMIC DNA]</scope>
    <source>
        <strain evidence="1 2">120-4 pot B 10/14</strain>
    </source>
</reference>
<gene>
    <name evidence="1" type="ORF">GMARGA_LOCUS20698</name>
</gene>
<organism evidence="1 2">
    <name type="scientific">Gigaspora margarita</name>
    <dbReference type="NCBI Taxonomy" id="4874"/>
    <lineage>
        <taxon>Eukaryota</taxon>
        <taxon>Fungi</taxon>
        <taxon>Fungi incertae sedis</taxon>
        <taxon>Mucoromycota</taxon>
        <taxon>Glomeromycotina</taxon>
        <taxon>Glomeromycetes</taxon>
        <taxon>Diversisporales</taxon>
        <taxon>Gigasporaceae</taxon>
        <taxon>Gigaspora</taxon>
    </lineage>
</organism>
<accession>A0ABN7VNA0</accession>
<name>A0ABN7VNA0_GIGMA</name>
<dbReference type="Proteomes" id="UP000789901">
    <property type="component" value="Unassembled WGS sequence"/>
</dbReference>
<evidence type="ECO:0000313" key="2">
    <source>
        <dbReference type="Proteomes" id="UP000789901"/>
    </source>
</evidence>
<sequence>MTNKKKKLKINNNKENTKLQGVTRVEETPAKDVVIEATIPQMTPLKELSWDDKVAQEIEALKDVTNTYTTQNNMLFTSEETTTNEIIDINTEDVSPTQPQAL</sequence>
<evidence type="ECO:0000313" key="1">
    <source>
        <dbReference type="EMBL" id="CAG8787549.1"/>
    </source>
</evidence>
<protein>
    <submittedName>
        <fullName evidence="1">40477_t:CDS:1</fullName>
    </submittedName>
</protein>
<keyword evidence="2" id="KW-1185">Reference proteome</keyword>
<dbReference type="EMBL" id="CAJVQB010018416">
    <property type="protein sequence ID" value="CAG8787549.1"/>
    <property type="molecule type" value="Genomic_DNA"/>
</dbReference>
<comment type="caution">
    <text evidence="1">The sequence shown here is derived from an EMBL/GenBank/DDBJ whole genome shotgun (WGS) entry which is preliminary data.</text>
</comment>
<proteinExistence type="predicted"/>